<sequence>MTIESLNPPAPVELTAEAADALRDLDASDDRSPSAYVLRHGQPTWVVVSCEGVIANVPESMIEPDGRGGFRAVLL</sequence>
<evidence type="ECO:0000313" key="1">
    <source>
        <dbReference type="EMBL" id="MBW9094650.1"/>
    </source>
</evidence>
<dbReference type="Proteomes" id="UP001196843">
    <property type="component" value="Unassembled WGS sequence"/>
</dbReference>
<name>A0ABS7HQF5_9MICO</name>
<accession>A0ABS7HQF5</accession>
<protein>
    <submittedName>
        <fullName evidence="1">Uncharacterized protein</fullName>
    </submittedName>
</protein>
<dbReference type="RefSeq" id="WP_220301373.1">
    <property type="nucleotide sequence ID" value="NZ_JAEUAW010000010.1"/>
</dbReference>
<comment type="caution">
    <text evidence="1">The sequence shown here is derived from an EMBL/GenBank/DDBJ whole genome shotgun (WGS) entry which is preliminary data.</text>
</comment>
<organism evidence="1 2">
    <name type="scientific">Microbacterium jejuense</name>
    <dbReference type="NCBI Taxonomy" id="1263637"/>
    <lineage>
        <taxon>Bacteria</taxon>
        <taxon>Bacillati</taxon>
        <taxon>Actinomycetota</taxon>
        <taxon>Actinomycetes</taxon>
        <taxon>Micrococcales</taxon>
        <taxon>Microbacteriaceae</taxon>
        <taxon>Microbacterium</taxon>
    </lineage>
</organism>
<evidence type="ECO:0000313" key="2">
    <source>
        <dbReference type="Proteomes" id="UP001196843"/>
    </source>
</evidence>
<dbReference type="EMBL" id="JAEUAW010000010">
    <property type="protein sequence ID" value="MBW9094650.1"/>
    <property type="molecule type" value="Genomic_DNA"/>
</dbReference>
<proteinExistence type="predicted"/>
<gene>
    <name evidence="1" type="ORF">JNB62_13215</name>
</gene>
<keyword evidence="2" id="KW-1185">Reference proteome</keyword>
<reference evidence="1 2" key="1">
    <citation type="journal article" date="2021" name="MBio">
        <title>Poor Competitiveness of Bradyrhizobium in Pigeon Pea Root Colonization in Indian Soils.</title>
        <authorList>
            <person name="Chalasani D."/>
            <person name="Basu A."/>
            <person name="Pullabhotla S.V.S.R.N."/>
            <person name="Jorrin B."/>
            <person name="Neal A.L."/>
            <person name="Poole P.S."/>
            <person name="Podile A.R."/>
            <person name="Tkacz A."/>
        </authorList>
    </citation>
    <scope>NUCLEOTIDE SEQUENCE [LARGE SCALE GENOMIC DNA]</scope>
    <source>
        <strain evidence="1 2">HU14</strain>
    </source>
</reference>